<name>A0A380TC31_9ZZZZ</name>
<evidence type="ECO:0000256" key="9">
    <source>
        <dbReference type="ARBA" id="ARBA00023065"/>
    </source>
</evidence>
<dbReference type="Pfam" id="PF01544">
    <property type="entry name" value="CorA"/>
    <property type="match status" value="1"/>
</dbReference>
<dbReference type="Gene3D" id="1.20.58.340">
    <property type="entry name" value="Magnesium transport protein CorA, transmembrane region"/>
    <property type="match status" value="2"/>
</dbReference>
<dbReference type="InterPro" id="IPR002523">
    <property type="entry name" value="MgTranspt_CorA/ZnTranspt_ZntB"/>
</dbReference>
<reference evidence="13" key="1">
    <citation type="submission" date="2018-07" db="EMBL/GenBank/DDBJ databases">
        <authorList>
            <person name="Quirk P.G."/>
            <person name="Krulwich T.A."/>
        </authorList>
    </citation>
    <scope>NUCLEOTIDE SEQUENCE</scope>
</reference>
<keyword evidence="8 12" id="KW-1133">Transmembrane helix</keyword>
<proteinExistence type="inferred from homology"/>
<dbReference type="AlphaFoldDB" id="A0A380TC31"/>
<dbReference type="InterPro" id="IPR045861">
    <property type="entry name" value="CorA_cytoplasmic_dom"/>
</dbReference>
<dbReference type="EMBL" id="UIDG01000109">
    <property type="protein sequence ID" value="SUS05435.1"/>
    <property type="molecule type" value="Genomic_DNA"/>
</dbReference>
<keyword evidence="11" id="KW-0175">Coiled coil</keyword>
<dbReference type="GO" id="GO:0015087">
    <property type="term" value="F:cobalt ion transmembrane transporter activity"/>
    <property type="evidence" value="ECO:0007669"/>
    <property type="project" value="TreeGrafter"/>
</dbReference>
<evidence type="ECO:0000256" key="8">
    <source>
        <dbReference type="ARBA" id="ARBA00022989"/>
    </source>
</evidence>
<evidence type="ECO:0000256" key="5">
    <source>
        <dbReference type="ARBA" id="ARBA00022519"/>
    </source>
</evidence>
<dbReference type="SUPFAM" id="SSF144083">
    <property type="entry name" value="Magnesium transport protein CorA, transmembrane region"/>
    <property type="match status" value="1"/>
</dbReference>
<evidence type="ECO:0000256" key="1">
    <source>
        <dbReference type="ARBA" id="ARBA00004651"/>
    </source>
</evidence>
<comment type="subcellular location">
    <subcellularLocation>
        <location evidence="1">Cell membrane</location>
        <topology evidence="1">Multi-pass membrane protein</topology>
    </subcellularLocation>
</comment>
<accession>A0A380TC31</accession>
<dbReference type="InterPro" id="IPR045863">
    <property type="entry name" value="CorA_TM1_TM2"/>
</dbReference>
<evidence type="ECO:0000256" key="6">
    <source>
        <dbReference type="ARBA" id="ARBA00022692"/>
    </source>
</evidence>
<organism evidence="13">
    <name type="scientific">metagenome</name>
    <dbReference type="NCBI Taxonomy" id="256318"/>
    <lineage>
        <taxon>unclassified sequences</taxon>
        <taxon>metagenomes</taxon>
    </lineage>
</organism>
<keyword evidence="9" id="KW-0406">Ion transport</keyword>
<gene>
    <name evidence="13" type="ORF">DF3PB_1970002</name>
</gene>
<sequence length="342" mass="37717">MMAEEAARAGRPTLDLPAGVEPGLRFAVVLDGKGGCAELDWQGVAAWKPEQGFLWVHLERDAPEAQAWVMGPSGIDPLIAEALIAEDSRPRVEHIDDALLLILRGINLAPGSSLQLVPLHVWIMPSRALTLRDKTHALSALRDIRIALKNGRGPRGPGGLLGQIADKMVRDLDPVLEEMEDEVEGLEEEIIGTAMGELRREIADIRRRAIHLRRYLGPQRDALYQLRNEDTAMLDKRDRMRLRGVIDSLVRHIEDLDAIRDRTSLLHDDLAAMISEKIARTTYRFTAIAGLLLPPSLVAGLLGANIGGIPGQENPDAFFELAGLIVFLLGVQALILRRMGWI</sequence>
<dbReference type="GO" id="GO:0005886">
    <property type="term" value="C:plasma membrane"/>
    <property type="evidence" value="ECO:0007669"/>
    <property type="project" value="UniProtKB-SubCell"/>
</dbReference>
<dbReference type="SUPFAM" id="SSF143865">
    <property type="entry name" value="CorA soluble domain-like"/>
    <property type="match status" value="1"/>
</dbReference>
<dbReference type="GO" id="GO:0015095">
    <property type="term" value="F:magnesium ion transmembrane transporter activity"/>
    <property type="evidence" value="ECO:0007669"/>
    <property type="project" value="TreeGrafter"/>
</dbReference>
<keyword evidence="4" id="KW-1003">Cell membrane</keyword>
<evidence type="ECO:0000256" key="11">
    <source>
        <dbReference type="SAM" id="Coils"/>
    </source>
</evidence>
<dbReference type="GO" id="GO:0050897">
    <property type="term" value="F:cobalt ion binding"/>
    <property type="evidence" value="ECO:0007669"/>
    <property type="project" value="TreeGrafter"/>
</dbReference>
<evidence type="ECO:0000256" key="3">
    <source>
        <dbReference type="ARBA" id="ARBA00022448"/>
    </source>
</evidence>
<dbReference type="PANTHER" id="PTHR46494">
    <property type="entry name" value="CORA FAMILY METAL ION TRANSPORTER (EUROFUNG)"/>
    <property type="match status" value="1"/>
</dbReference>
<feature type="transmembrane region" description="Helical" evidence="12">
    <location>
        <begin position="283"/>
        <end position="306"/>
    </location>
</feature>
<protein>
    <submittedName>
        <fullName evidence="13">Magnesium transporter</fullName>
    </submittedName>
</protein>
<dbReference type="GO" id="GO:0000287">
    <property type="term" value="F:magnesium ion binding"/>
    <property type="evidence" value="ECO:0007669"/>
    <property type="project" value="TreeGrafter"/>
</dbReference>
<keyword evidence="7" id="KW-0862">Zinc</keyword>
<dbReference type="PANTHER" id="PTHR46494:SF3">
    <property type="entry name" value="ZINC TRANSPORT PROTEIN ZNTB"/>
    <property type="match status" value="1"/>
</dbReference>
<comment type="similarity">
    <text evidence="2">Belongs to the CorA metal ion transporter (MIT) (TC 1.A.35) family.</text>
</comment>
<evidence type="ECO:0000256" key="7">
    <source>
        <dbReference type="ARBA" id="ARBA00022833"/>
    </source>
</evidence>
<feature type="coiled-coil region" evidence="11">
    <location>
        <begin position="169"/>
        <end position="196"/>
    </location>
</feature>
<evidence type="ECO:0000313" key="13">
    <source>
        <dbReference type="EMBL" id="SUS05435.1"/>
    </source>
</evidence>
<dbReference type="Gene3D" id="3.30.460.20">
    <property type="entry name" value="CorA soluble domain-like"/>
    <property type="match status" value="1"/>
</dbReference>
<evidence type="ECO:0000256" key="10">
    <source>
        <dbReference type="ARBA" id="ARBA00023136"/>
    </source>
</evidence>
<keyword evidence="3" id="KW-0813">Transport</keyword>
<evidence type="ECO:0000256" key="12">
    <source>
        <dbReference type="SAM" id="Phobius"/>
    </source>
</evidence>
<keyword evidence="6 12" id="KW-0812">Transmembrane</keyword>
<keyword evidence="5" id="KW-0997">Cell inner membrane</keyword>
<keyword evidence="10 12" id="KW-0472">Membrane</keyword>
<evidence type="ECO:0000256" key="2">
    <source>
        <dbReference type="ARBA" id="ARBA00009765"/>
    </source>
</evidence>
<feature type="transmembrane region" description="Helical" evidence="12">
    <location>
        <begin position="318"/>
        <end position="336"/>
    </location>
</feature>
<evidence type="ECO:0000256" key="4">
    <source>
        <dbReference type="ARBA" id="ARBA00022475"/>
    </source>
</evidence>